<evidence type="ECO:0000256" key="5">
    <source>
        <dbReference type="ARBA" id="ARBA00022741"/>
    </source>
</evidence>
<dbReference type="InterPro" id="IPR008219">
    <property type="entry name" value="PRODH_bac_arc"/>
</dbReference>
<evidence type="ECO:0000256" key="8">
    <source>
        <dbReference type="ARBA" id="ARBA00023062"/>
    </source>
</evidence>
<evidence type="ECO:0000256" key="6">
    <source>
        <dbReference type="ARBA" id="ARBA00022827"/>
    </source>
</evidence>
<evidence type="ECO:0000256" key="3">
    <source>
        <dbReference type="ARBA" id="ARBA00012695"/>
    </source>
</evidence>
<comment type="caution">
    <text evidence="11">The sequence shown here is derived from an EMBL/GenBank/DDBJ whole genome shotgun (WGS) entry which is preliminary data.</text>
</comment>
<comment type="cofactor">
    <cofactor evidence="1">
        <name>FAD</name>
        <dbReference type="ChEBI" id="CHEBI:57692"/>
    </cofactor>
</comment>
<evidence type="ECO:0000256" key="7">
    <source>
        <dbReference type="ARBA" id="ARBA00023002"/>
    </source>
</evidence>
<dbReference type="InterPro" id="IPR002872">
    <property type="entry name" value="Proline_DH_dom"/>
</dbReference>
<proteinExistence type="predicted"/>
<dbReference type="EC" id="1.5.5.2" evidence="3"/>
<keyword evidence="7" id="KW-0560">Oxidoreductase</keyword>
<evidence type="ECO:0000313" key="12">
    <source>
        <dbReference type="Proteomes" id="UP001207742"/>
    </source>
</evidence>
<accession>A0ABT3IK17</accession>
<dbReference type="EMBL" id="JAPDNS010000001">
    <property type="protein sequence ID" value="MCW3484273.1"/>
    <property type="molecule type" value="Genomic_DNA"/>
</dbReference>
<evidence type="ECO:0000256" key="9">
    <source>
        <dbReference type="ARBA" id="ARBA00048779"/>
    </source>
</evidence>
<dbReference type="InterPro" id="IPR029041">
    <property type="entry name" value="FAD-linked_oxidoreductase-like"/>
</dbReference>
<evidence type="ECO:0000313" key="11">
    <source>
        <dbReference type="EMBL" id="MCW3484273.1"/>
    </source>
</evidence>
<dbReference type="Pfam" id="PF01619">
    <property type="entry name" value="Pro_dh"/>
    <property type="match status" value="1"/>
</dbReference>
<gene>
    <name evidence="11" type="ORF">OL497_10235</name>
</gene>
<feature type="domain" description="Proline dehydrogenase" evidence="10">
    <location>
        <begin position="54"/>
        <end position="296"/>
    </location>
</feature>
<keyword evidence="4" id="KW-0285">Flavoprotein</keyword>
<dbReference type="SUPFAM" id="SSF51730">
    <property type="entry name" value="FAD-linked oxidoreductase"/>
    <property type="match status" value="1"/>
</dbReference>
<dbReference type="InterPro" id="IPR015659">
    <property type="entry name" value="Proline_oxidase"/>
</dbReference>
<evidence type="ECO:0000256" key="2">
    <source>
        <dbReference type="ARBA" id="ARBA00004739"/>
    </source>
</evidence>
<dbReference type="PANTHER" id="PTHR13914:SF0">
    <property type="entry name" value="PROLINE DEHYDROGENASE 1, MITOCHONDRIAL"/>
    <property type="match status" value="1"/>
</dbReference>
<comment type="pathway">
    <text evidence="2">Amino-acid degradation; L-proline degradation into L-glutamate; L-glutamate from L-proline: step 1/2.</text>
</comment>
<keyword evidence="6" id="KW-0274">FAD</keyword>
<name>A0ABT3IK17_9BACT</name>
<evidence type="ECO:0000256" key="1">
    <source>
        <dbReference type="ARBA" id="ARBA00001974"/>
    </source>
</evidence>
<keyword evidence="5" id="KW-0547">Nucleotide-binding</keyword>
<keyword evidence="12" id="KW-1185">Reference proteome</keyword>
<dbReference type="Proteomes" id="UP001207742">
    <property type="component" value="Unassembled WGS sequence"/>
</dbReference>
<evidence type="ECO:0000259" key="10">
    <source>
        <dbReference type="Pfam" id="PF01619"/>
    </source>
</evidence>
<organism evidence="11 12">
    <name type="scientific">Chitinophaga nivalis</name>
    <dbReference type="NCBI Taxonomy" id="2991709"/>
    <lineage>
        <taxon>Bacteria</taxon>
        <taxon>Pseudomonadati</taxon>
        <taxon>Bacteroidota</taxon>
        <taxon>Chitinophagia</taxon>
        <taxon>Chitinophagales</taxon>
        <taxon>Chitinophagaceae</taxon>
        <taxon>Chitinophaga</taxon>
    </lineage>
</organism>
<comment type="catalytic activity">
    <reaction evidence="9">
        <text>L-proline + a quinone = (S)-1-pyrroline-5-carboxylate + a quinol + H(+)</text>
        <dbReference type="Rhea" id="RHEA:23784"/>
        <dbReference type="ChEBI" id="CHEBI:15378"/>
        <dbReference type="ChEBI" id="CHEBI:17388"/>
        <dbReference type="ChEBI" id="CHEBI:24646"/>
        <dbReference type="ChEBI" id="CHEBI:60039"/>
        <dbReference type="ChEBI" id="CHEBI:132124"/>
        <dbReference type="EC" id="1.5.5.2"/>
    </reaction>
</comment>
<keyword evidence="8" id="KW-0642">Proline metabolism</keyword>
<evidence type="ECO:0000256" key="4">
    <source>
        <dbReference type="ARBA" id="ARBA00022630"/>
    </source>
</evidence>
<protein>
    <recommendedName>
        <fullName evidence="3">proline dehydrogenase</fullName>
        <ecNumber evidence="3">1.5.5.2</ecNumber>
    </recommendedName>
</protein>
<dbReference type="PANTHER" id="PTHR13914">
    <property type="entry name" value="PROLINE OXIDASE"/>
    <property type="match status" value="1"/>
</dbReference>
<dbReference type="RefSeq" id="WP_264729792.1">
    <property type="nucleotide sequence ID" value="NZ_JAPDNR010000001.1"/>
</dbReference>
<reference evidence="11 12" key="1">
    <citation type="submission" date="2022-10" db="EMBL/GenBank/DDBJ databases">
        <title>Chitinophaga nivalis PC15 sp. nov., isolated from Pyeongchang county, South Korea.</title>
        <authorList>
            <person name="Trinh H.N."/>
        </authorList>
    </citation>
    <scope>NUCLEOTIDE SEQUENCE [LARGE SCALE GENOMIC DNA]</scope>
    <source>
        <strain evidence="11 12">PC14</strain>
    </source>
</reference>
<dbReference type="Gene3D" id="3.20.20.220">
    <property type="match status" value="1"/>
</dbReference>
<dbReference type="PIRSF" id="PIRSF000196">
    <property type="entry name" value="Pro_dehydrog"/>
    <property type="match status" value="1"/>
</dbReference>
<sequence>MDHLLTIGAAALKKAALNEDAKAFLLQNEVVFNLLKKAADRYIGGETLEETIVKVKQQNQQGFKCSIEFMGESTRNESESNAATAEFIRICEKIQQQQLSATVSLDLSHIGLAVAETLCRENLAAICTAAAKGGIEVIVSAEGTERTDAIINTYKTAAQTYDNLAITLQAYLYRTKDDFKDLIQLPNRIRIVKGAFETPAGCSMPRGAELDDTYMYYIDQLLQQRHKCAIATHHDKIQERAKTLIQQYQPDKDSYEFESLYGIRTEQLVQLKADGYSTKLYFVYGKEWYLYLCNRIAEYPLNIFQALQDIVEA</sequence>